<dbReference type="Proteomes" id="UP000092565">
    <property type="component" value="Chromosome"/>
</dbReference>
<dbReference type="EMBL" id="CP015124">
    <property type="protein sequence ID" value="ANP37306.1"/>
    <property type="molecule type" value="Genomic_DNA"/>
</dbReference>
<reference evidence="2 3" key="1">
    <citation type="submission" date="2016-04" db="EMBL/GenBank/DDBJ databases">
        <authorList>
            <person name="Evans L.H."/>
            <person name="Alamgir A."/>
            <person name="Owens N."/>
            <person name="Weber N.D."/>
            <person name="Virtaneva K."/>
            <person name="Barbian K."/>
            <person name="Babar A."/>
            <person name="Rosenke K."/>
        </authorList>
    </citation>
    <scope>NUCLEOTIDE SEQUENCE [LARGE SCALE GENOMIC DNA]</scope>
    <source>
        <strain evidence="2 3">JL2886</strain>
    </source>
</reference>
<name>A0A1B0ZT29_9RHOB</name>
<organism evidence="2 3">
    <name type="scientific">Phaeobacter gallaeciensis</name>
    <dbReference type="NCBI Taxonomy" id="60890"/>
    <lineage>
        <taxon>Bacteria</taxon>
        <taxon>Pseudomonadati</taxon>
        <taxon>Pseudomonadota</taxon>
        <taxon>Alphaproteobacteria</taxon>
        <taxon>Rhodobacterales</taxon>
        <taxon>Roseobacteraceae</taxon>
        <taxon>Phaeobacter</taxon>
    </lineage>
</organism>
<keyword evidence="3" id="KW-1185">Reference proteome</keyword>
<evidence type="ECO:0000256" key="1">
    <source>
        <dbReference type="SAM" id="SignalP"/>
    </source>
</evidence>
<evidence type="ECO:0000313" key="2">
    <source>
        <dbReference type="EMBL" id="ANP37306.1"/>
    </source>
</evidence>
<proteinExistence type="predicted"/>
<evidence type="ECO:0000313" key="3">
    <source>
        <dbReference type="Proteomes" id="UP000092565"/>
    </source>
</evidence>
<feature type="signal peptide" evidence="1">
    <location>
        <begin position="1"/>
        <end position="24"/>
    </location>
</feature>
<gene>
    <name evidence="2" type="ORF">JL2886_02417</name>
</gene>
<sequence length="48" mass="5334">MNSSISSFIAKMTLFFFSASFAEADTSFIDDGLKKRNRGAWRAPDQAV</sequence>
<keyword evidence="1" id="KW-0732">Signal</keyword>
<feature type="chain" id="PRO_5008518070" evidence="1">
    <location>
        <begin position="25"/>
        <end position="48"/>
    </location>
</feature>
<accession>A0A1B0ZT29</accession>
<protein>
    <submittedName>
        <fullName evidence="2">Uncharacterized protein</fullName>
    </submittedName>
</protein>
<dbReference type="AlphaFoldDB" id="A0A1B0ZT29"/>